<keyword evidence="3" id="KW-1185">Reference proteome</keyword>
<reference evidence="2 3" key="1">
    <citation type="submission" date="2018-12" db="EMBL/GenBank/DDBJ databases">
        <title>The genome of Variovorax gossypii DSM 100435.</title>
        <authorList>
            <person name="Gao J."/>
            <person name="Sun J."/>
        </authorList>
    </citation>
    <scope>NUCLEOTIDE SEQUENCE [LARGE SCALE GENOMIC DNA]</scope>
    <source>
        <strain evidence="2 3">DSM 100435</strain>
    </source>
</reference>
<proteinExistence type="predicted"/>
<evidence type="ECO:0000313" key="3">
    <source>
        <dbReference type="Proteomes" id="UP000267418"/>
    </source>
</evidence>
<dbReference type="EMBL" id="RXOE01000002">
    <property type="protein sequence ID" value="RTQ35458.1"/>
    <property type="molecule type" value="Genomic_DNA"/>
</dbReference>
<sequence>MPLGTVLPHFHSLTPRLRALRVVSPIPSPGAMPAARQSRFRGISRSDGDEFMRSERWKNRR</sequence>
<organism evidence="2 3">
    <name type="scientific">Variovorax gossypii</name>
    <dbReference type="NCBI Taxonomy" id="1679495"/>
    <lineage>
        <taxon>Bacteria</taxon>
        <taxon>Pseudomonadati</taxon>
        <taxon>Pseudomonadota</taxon>
        <taxon>Betaproteobacteria</taxon>
        <taxon>Burkholderiales</taxon>
        <taxon>Comamonadaceae</taxon>
        <taxon>Variovorax</taxon>
    </lineage>
</organism>
<name>A0A3S0J7A2_9BURK</name>
<dbReference type="Proteomes" id="UP000267418">
    <property type="component" value="Unassembled WGS sequence"/>
</dbReference>
<dbReference type="OrthoDB" id="8859785at2"/>
<protein>
    <submittedName>
        <fullName evidence="2">Uncharacterized protein</fullName>
    </submittedName>
</protein>
<comment type="caution">
    <text evidence="2">The sequence shown here is derived from an EMBL/GenBank/DDBJ whole genome shotgun (WGS) entry which is preliminary data.</text>
</comment>
<feature type="region of interest" description="Disordered" evidence="1">
    <location>
        <begin position="26"/>
        <end position="61"/>
    </location>
</feature>
<gene>
    <name evidence="2" type="ORF">EJP69_13905</name>
</gene>
<dbReference type="AlphaFoldDB" id="A0A3S0J7A2"/>
<feature type="compositionally biased region" description="Basic and acidic residues" evidence="1">
    <location>
        <begin position="44"/>
        <end position="61"/>
    </location>
</feature>
<evidence type="ECO:0000256" key="1">
    <source>
        <dbReference type="SAM" id="MobiDB-lite"/>
    </source>
</evidence>
<accession>A0A3S0J7A2</accession>
<evidence type="ECO:0000313" key="2">
    <source>
        <dbReference type="EMBL" id="RTQ35458.1"/>
    </source>
</evidence>